<dbReference type="EMBL" id="JAENGZ010001956">
    <property type="protein sequence ID" value="KAG6945491.1"/>
    <property type="molecule type" value="Genomic_DNA"/>
</dbReference>
<dbReference type="STRING" id="29920.A0A329RJF0"/>
<accession>A0A329RJF0</accession>
<evidence type="ECO:0000313" key="8">
    <source>
        <dbReference type="Proteomes" id="UP000251314"/>
    </source>
</evidence>
<name>A0A329RJF0_9STRA</name>
<dbReference type="VEuPathDB" id="FungiDB:PC110_g19103"/>
<dbReference type="OrthoDB" id="91069at2759"/>
<dbReference type="AlphaFoldDB" id="A0A329RJF0"/>
<protein>
    <submittedName>
        <fullName evidence="7">Uncharacterized protein</fullName>
    </submittedName>
</protein>
<evidence type="ECO:0000313" key="3">
    <source>
        <dbReference type="EMBL" id="KAG2891947.1"/>
    </source>
</evidence>
<dbReference type="EMBL" id="RCMI01001473">
    <property type="protein sequence ID" value="KAG2884743.1"/>
    <property type="molecule type" value="Genomic_DNA"/>
</dbReference>
<reference evidence="7 8" key="1">
    <citation type="submission" date="2018-01" db="EMBL/GenBank/DDBJ databases">
        <title>Draft genome of the strawberry crown rot pathogen Phytophthora cactorum.</title>
        <authorList>
            <person name="Armitage A.D."/>
            <person name="Lysoe E."/>
            <person name="Nellist C.F."/>
            <person name="Harrison R.J."/>
            <person name="Brurberg M.B."/>
        </authorList>
    </citation>
    <scope>NUCLEOTIDE SEQUENCE [LARGE SCALE GENOMIC DNA]</scope>
    <source>
        <strain evidence="7 8">10300</strain>
    </source>
</reference>
<dbReference type="Proteomes" id="UP000688947">
    <property type="component" value="Unassembled WGS sequence"/>
</dbReference>
<gene>
    <name evidence="6" type="ORF">JG687_00017265</name>
    <name evidence="7" type="ORF">PC110_g19103</name>
    <name evidence="1" type="ORF">PC113_g21479</name>
    <name evidence="2" type="ORF">PC115_g21249</name>
    <name evidence="3" type="ORF">PC117_g24135</name>
    <name evidence="4" type="ORF">PC118_g21911</name>
    <name evidence="5" type="ORF">PC129_g21450</name>
</gene>
<evidence type="ECO:0000313" key="4">
    <source>
        <dbReference type="EMBL" id="KAG2961546.1"/>
    </source>
</evidence>
<evidence type="ECO:0000313" key="6">
    <source>
        <dbReference type="EMBL" id="KAG6945491.1"/>
    </source>
</evidence>
<dbReference type="Proteomes" id="UP000774804">
    <property type="component" value="Unassembled WGS sequence"/>
</dbReference>
<proteinExistence type="predicted"/>
<organism evidence="7 8">
    <name type="scientific">Phytophthora cactorum</name>
    <dbReference type="NCBI Taxonomy" id="29920"/>
    <lineage>
        <taxon>Eukaryota</taxon>
        <taxon>Sar</taxon>
        <taxon>Stramenopiles</taxon>
        <taxon>Oomycota</taxon>
        <taxon>Peronosporomycetes</taxon>
        <taxon>Peronosporales</taxon>
        <taxon>Peronosporaceae</taxon>
        <taxon>Phytophthora</taxon>
    </lineage>
</organism>
<dbReference type="EMBL" id="MJFZ01000879">
    <property type="protein sequence ID" value="RAW24471.1"/>
    <property type="molecule type" value="Genomic_DNA"/>
</dbReference>
<dbReference type="Proteomes" id="UP000736787">
    <property type="component" value="Unassembled WGS sequence"/>
</dbReference>
<dbReference type="Proteomes" id="UP000760860">
    <property type="component" value="Unassembled WGS sequence"/>
</dbReference>
<reference evidence="6" key="3">
    <citation type="submission" date="2021-01" db="EMBL/GenBank/DDBJ databases">
        <title>Phytophthora aleatoria, a newly-described species from Pinus radiata is distinct from Phytophthora cactorum isolates based on comparative genomics.</title>
        <authorList>
            <person name="Mcdougal R."/>
            <person name="Panda P."/>
            <person name="Williams N."/>
            <person name="Studholme D.J."/>
        </authorList>
    </citation>
    <scope>NUCLEOTIDE SEQUENCE</scope>
    <source>
        <strain evidence="6">NZFS 3830</strain>
    </source>
</reference>
<evidence type="ECO:0000313" key="7">
    <source>
        <dbReference type="EMBL" id="RAW24471.1"/>
    </source>
</evidence>
<evidence type="ECO:0000313" key="5">
    <source>
        <dbReference type="EMBL" id="KAG3207337.1"/>
    </source>
</evidence>
<dbReference type="Proteomes" id="UP000251314">
    <property type="component" value="Unassembled WGS sequence"/>
</dbReference>
<dbReference type="EMBL" id="RCMG01001397">
    <property type="protein sequence ID" value="KAG2828367.1"/>
    <property type="molecule type" value="Genomic_DNA"/>
</dbReference>
<keyword evidence="8" id="KW-1185">Reference proteome</keyword>
<dbReference type="Proteomes" id="UP000697107">
    <property type="component" value="Unassembled WGS sequence"/>
</dbReference>
<dbReference type="Proteomes" id="UP000735874">
    <property type="component" value="Unassembled WGS sequence"/>
</dbReference>
<evidence type="ECO:0000313" key="2">
    <source>
        <dbReference type="EMBL" id="KAG2884743.1"/>
    </source>
</evidence>
<evidence type="ECO:0000313" key="1">
    <source>
        <dbReference type="EMBL" id="KAG2828367.1"/>
    </source>
</evidence>
<sequence length="81" mass="8855">MAYKGKYAFNSVGVSLSGKYGIIFKRASYVKAHAPATDPEMQQVSLEPKTHAPQDAYRSLTPLNSVLPAVSDTAWPSLRRS</sequence>
<comment type="caution">
    <text evidence="7">The sequence shown here is derived from an EMBL/GenBank/DDBJ whole genome shotgun (WGS) entry which is preliminary data.</text>
</comment>
<dbReference type="EMBL" id="RCMK01001563">
    <property type="protein sequence ID" value="KAG2891947.1"/>
    <property type="molecule type" value="Genomic_DNA"/>
</dbReference>
<dbReference type="EMBL" id="RCML01001589">
    <property type="protein sequence ID" value="KAG2961546.1"/>
    <property type="molecule type" value="Genomic_DNA"/>
</dbReference>
<dbReference type="EMBL" id="RCMV01001723">
    <property type="protein sequence ID" value="KAG3207337.1"/>
    <property type="molecule type" value="Genomic_DNA"/>
</dbReference>
<reference evidence="1" key="2">
    <citation type="submission" date="2018-10" db="EMBL/GenBank/DDBJ databases">
        <title>Effector identification in a new, highly contiguous assembly of the strawberry crown rot pathogen Phytophthora cactorum.</title>
        <authorList>
            <person name="Armitage A.D."/>
            <person name="Nellist C.F."/>
            <person name="Bates H."/>
            <person name="Vickerstaff R.J."/>
            <person name="Harrison R.J."/>
        </authorList>
    </citation>
    <scope>NUCLEOTIDE SEQUENCE</scope>
    <source>
        <strain evidence="1">15-7</strain>
        <strain evidence="2">4032</strain>
        <strain evidence="3">4040</strain>
        <strain evidence="4">P415</strain>
        <strain evidence="5">P421</strain>
    </source>
</reference>